<dbReference type="RefSeq" id="WP_110265709.1">
    <property type="nucleotide sequence ID" value="NZ_CAKZQT010000033.1"/>
</dbReference>
<evidence type="ECO:0000313" key="3">
    <source>
        <dbReference type="Proteomes" id="UP000248330"/>
    </source>
</evidence>
<comment type="similarity">
    <text evidence="1">Belongs to the Smg family.</text>
</comment>
<dbReference type="PANTHER" id="PTHR38692">
    <property type="entry name" value="PROTEIN SMG"/>
    <property type="match status" value="1"/>
</dbReference>
<proteinExistence type="inferred from homology"/>
<keyword evidence="3" id="KW-1185">Reference proteome</keyword>
<dbReference type="Pfam" id="PF04361">
    <property type="entry name" value="DUF494"/>
    <property type="match status" value="1"/>
</dbReference>
<dbReference type="PANTHER" id="PTHR38692:SF1">
    <property type="entry name" value="PROTEIN SMG"/>
    <property type="match status" value="1"/>
</dbReference>
<accession>A0A318EBF6</accession>
<dbReference type="OrthoDB" id="9788984at2"/>
<dbReference type="HAMAP" id="MF_00598">
    <property type="entry name" value="Smg"/>
    <property type="match status" value="1"/>
</dbReference>
<dbReference type="Proteomes" id="UP000248330">
    <property type="component" value="Unassembled WGS sequence"/>
</dbReference>
<name>A0A318EBF6_9GAMM</name>
<evidence type="ECO:0000256" key="1">
    <source>
        <dbReference type="HAMAP-Rule" id="MF_00598"/>
    </source>
</evidence>
<dbReference type="InterPro" id="IPR007456">
    <property type="entry name" value="Smg"/>
</dbReference>
<comment type="caution">
    <text evidence="2">The sequence shown here is derived from an EMBL/GenBank/DDBJ whole genome shotgun (WGS) entry which is preliminary data.</text>
</comment>
<reference evidence="2 3" key="1">
    <citation type="submission" date="2018-04" db="EMBL/GenBank/DDBJ databases">
        <title>Genomic Encyclopedia of Type Strains, Phase IV (KMG-IV): sequencing the most valuable type-strain genomes for metagenomic binning, comparative biology and taxonomic classification.</title>
        <authorList>
            <person name="Goeker M."/>
        </authorList>
    </citation>
    <scope>NUCLEOTIDE SEQUENCE [LARGE SCALE GENOMIC DNA]</scope>
    <source>
        <strain evidence="2 3">DSM 104150</strain>
    </source>
</reference>
<gene>
    <name evidence="1" type="primary">smg</name>
    <name evidence="2" type="ORF">C8D93_107152</name>
</gene>
<protein>
    <recommendedName>
        <fullName evidence="1">Protein Smg homolog</fullName>
    </recommendedName>
</protein>
<dbReference type="EMBL" id="QICN01000007">
    <property type="protein sequence ID" value="PXV66587.1"/>
    <property type="molecule type" value="Genomic_DNA"/>
</dbReference>
<evidence type="ECO:0000313" key="2">
    <source>
        <dbReference type="EMBL" id="PXV66587.1"/>
    </source>
</evidence>
<organism evidence="2 3">
    <name type="scientific">Sinimarinibacterium flocculans</name>
    <dbReference type="NCBI Taxonomy" id="985250"/>
    <lineage>
        <taxon>Bacteria</taxon>
        <taxon>Pseudomonadati</taxon>
        <taxon>Pseudomonadota</taxon>
        <taxon>Gammaproteobacteria</taxon>
        <taxon>Nevskiales</taxon>
        <taxon>Nevskiaceae</taxon>
        <taxon>Sinimarinibacterium</taxon>
    </lineage>
</organism>
<sequence>MKETVLDVLMYLLENYQEGEFSDTDNQDALHEELVAAGFADDQVRQAFNWLDGLAAQRQLPIVFGPSGAMRFYAREETTKIPVDCRGFLMYLEQLGILDGTLRELVIDRLMALREEIDLERTKWVCLLVLMNQPDAEEAFGHLEEMVYYQGEFKH</sequence>
<dbReference type="AlphaFoldDB" id="A0A318EBF6"/>